<protein>
    <recommendedName>
        <fullName evidence="4">Secreted protein</fullName>
    </recommendedName>
</protein>
<name>A0A9P9IFE0_9HYPO</name>
<evidence type="ECO:0008006" key="4">
    <source>
        <dbReference type="Google" id="ProtNLM"/>
    </source>
</evidence>
<comment type="caution">
    <text evidence="2">The sequence shown here is derived from an EMBL/GenBank/DDBJ whole genome shotgun (WGS) entry which is preliminary data.</text>
</comment>
<keyword evidence="1" id="KW-0732">Signal</keyword>
<accession>A0A9P9IFE0</accession>
<keyword evidence="3" id="KW-1185">Reference proteome</keyword>
<gene>
    <name evidence="2" type="ORF">EDB81DRAFT_767189</name>
</gene>
<proteinExistence type="predicted"/>
<feature type="chain" id="PRO_5040267892" description="Secreted protein" evidence="1">
    <location>
        <begin position="20"/>
        <end position="234"/>
    </location>
</feature>
<reference evidence="2" key="1">
    <citation type="journal article" date="2021" name="Nat. Commun.">
        <title>Genetic determinants of endophytism in the Arabidopsis root mycobiome.</title>
        <authorList>
            <person name="Mesny F."/>
            <person name="Miyauchi S."/>
            <person name="Thiergart T."/>
            <person name="Pickel B."/>
            <person name="Atanasova L."/>
            <person name="Karlsson M."/>
            <person name="Huettel B."/>
            <person name="Barry K.W."/>
            <person name="Haridas S."/>
            <person name="Chen C."/>
            <person name="Bauer D."/>
            <person name="Andreopoulos W."/>
            <person name="Pangilinan J."/>
            <person name="LaButti K."/>
            <person name="Riley R."/>
            <person name="Lipzen A."/>
            <person name="Clum A."/>
            <person name="Drula E."/>
            <person name="Henrissat B."/>
            <person name="Kohler A."/>
            <person name="Grigoriev I.V."/>
            <person name="Martin F.M."/>
            <person name="Hacquard S."/>
        </authorList>
    </citation>
    <scope>NUCLEOTIDE SEQUENCE</scope>
    <source>
        <strain evidence="2">MPI-CAGE-AT-0147</strain>
    </source>
</reference>
<evidence type="ECO:0000256" key="1">
    <source>
        <dbReference type="SAM" id="SignalP"/>
    </source>
</evidence>
<dbReference type="EMBL" id="JAGMUV010000028">
    <property type="protein sequence ID" value="KAH7117380.1"/>
    <property type="molecule type" value="Genomic_DNA"/>
</dbReference>
<sequence length="234" mass="25825">MCHMRVCLCLLCLTMSASAFSMCLASVLLCVLLRHVTNEIEDGQLAISNVRKNVPKQATGSSHPSGERSPSYSVVRVSSQRPGFMAWLREPIARMRDGAALPRNWGRAMQVVLHPVVACPPRACRITAYVIYVESLCLRHVMSTSLMRLTLQWRVWNLDDFICVFWGAGLLPWRLRGIATQVRYDWREGKALGSGHLVTLSSCHLLAVAPGACCRLHAAVAVTILGATDLELLA</sequence>
<evidence type="ECO:0000313" key="2">
    <source>
        <dbReference type="EMBL" id="KAH7117380.1"/>
    </source>
</evidence>
<feature type="signal peptide" evidence="1">
    <location>
        <begin position="1"/>
        <end position="19"/>
    </location>
</feature>
<evidence type="ECO:0000313" key="3">
    <source>
        <dbReference type="Proteomes" id="UP000738349"/>
    </source>
</evidence>
<dbReference type="Proteomes" id="UP000738349">
    <property type="component" value="Unassembled WGS sequence"/>
</dbReference>
<dbReference type="AlphaFoldDB" id="A0A9P9IFE0"/>
<organism evidence="2 3">
    <name type="scientific">Dactylonectria macrodidyma</name>
    <dbReference type="NCBI Taxonomy" id="307937"/>
    <lineage>
        <taxon>Eukaryota</taxon>
        <taxon>Fungi</taxon>
        <taxon>Dikarya</taxon>
        <taxon>Ascomycota</taxon>
        <taxon>Pezizomycotina</taxon>
        <taxon>Sordariomycetes</taxon>
        <taxon>Hypocreomycetidae</taxon>
        <taxon>Hypocreales</taxon>
        <taxon>Nectriaceae</taxon>
        <taxon>Dactylonectria</taxon>
    </lineage>
</organism>